<dbReference type="KEGG" id="dya:Dyak_GE20214"/>
<dbReference type="OMA" id="ACECQPC"/>
<reference evidence="2 3" key="2">
    <citation type="journal article" date="2007" name="PLoS Biol.">
        <title>Principles of genome evolution in the Drosophila melanogaster species group.</title>
        <authorList>
            <person name="Ranz J.M."/>
            <person name="Maurin D."/>
            <person name="Chan Y.S."/>
            <person name="von Grotthuss M."/>
            <person name="Hillier L.W."/>
            <person name="Roote J."/>
            <person name="Ashburner M."/>
            <person name="Bergman C.M."/>
        </authorList>
    </citation>
    <scope>NUCLEOTIDE SEQUENCE [LARGE SCALE GENOMIC DNA]</scope>
    <source>
        <strain evidence="3">Tai18E2 / Tucson 14021-0261.01</strain>
    </source>
</reference>
<keyword evidence="1" id="KW-0732">Signal</keyword>
<reference evidence="2 3" key="1">
    <citation type="journal article" date="2007" name="Nature">
        <title>Evolution of genes and genomes on the Drosophila phylogeny.</title>
        <authorList>
            <consortium name="Drosophila 12 Genomes Consortium"/>
            <person name="Clark A.G."/>
            <person name="Eisen M.B."/>
            <person name="Smith D.R."/>
            <person name="Bergman C.M."/>
            <person name="Oliver B."/>
            <person name="Markow T.A."/>
            <person name="Kaufman T.C."/>
            <person name="Kellis M."/>
            <person name="Gelbart W."/>
            <person name="Iyer V.N."/>
            <person name="Pollard D.A."/>
            <person name="Sackton T.B."/>
            <person name="Larracuente A.M."/>
            <person name="Singh N.D."/>
            <person name="Abad J.P."/>
            <person name="Abt D.N."/>
            <person name="Adryan B."/>
            <person name="Aguade M."/>
            <person name="Akashi H."/>
            <person name="Anderson W.W."/>
            <person name="Aquadro C.F."/>
            <person name="Ardell D.H."/>
            <person name="Arguello R."/>
            <person name="Artieri C.G."/>
            <person name="Barbash D.A."/>
            <person name="Barker D."/>
            <person name="Barsanti P."/>
            <person name="Batterham P."/>
            <person name="Batzoglou S."/>
            <person name="Begun D."/>
            <person name="Bhutkar A."/>
            <person name="Blanco E."/>
            <person name="Bosak S.A."/>
            <person name="Bradley R.K."/>
            <person name="Brand A.D."/>
            <person name="Brent M.R."/>
            <person name="Brooks A.N."/>
            <person name="Brown R.H."/>
            <person name="Butlin R.K."/>
            <person name="Caggese C."/>
            <person name="Calvi B.R."/>
            <person name="Bernardo de Carvalho A."/>
            <person name="Caspi A."/>
            <person name="Castrezana S."/>
            <person name="Celniker S.E."/>
            <person name="Chang J.L."/>
            <person name="Chapple C."/>
            <person name="Chatterji S."/>
            <person name="Chinwalla A."/>
            <person name="Civetta A."/>
            <person name="Clifton S.W."/>
            <person name="Comeron J.M."/>
            <person name="Costello J.C."/>
            <person name="Coyne J.A."/>
            <person name="Daub J."/>
            <person name="David R.G."/>
            <person name="Delcher A.L."/>
            <person name="Delehaunty K."/>
            <person name="Do C.B."/>
            <person name="Ebling H."/>
            <person name="Edwards K."/>
            <person name="Eickbush T."/>
            <person name="Evans J.D."/>
            <person name="Filipski A."/>
            <person name="Findeiss S."/>
            <person name="Freyhult E."/>
            <person name="Fulton L."/>
            <person name="Fulton R."/>
            <person name="Garcia A.C."/>
            <person name="Gardiner A."/>
            <person name="Garfield D.A."/>
            <person name="Garvin B.E."/>
            <person name="Gibson G."/>
            <person name="Gilbert D."/>
            <person name="Gnerre S."/>
            <person name="Godfrey J."/>
            <person name="Good R."/>
            <person name="Gotea V."/>
            <person name="Gravely B."/>
            <person name="Greenberg A.J."/>
            <person name="Griffiths-Jones S."/>
            <person name="Gross S."/>
            <person name="Guigo R."/>
            <person name="Gustafson E.A."/>
            <person name="Haerty W."/>
            <person name="Hahn M.W."/>
            <person name="Halligan D.L."/>
            <person name="Halpern A.L."/>
            <person name="Halter G.M."/>
            <person name="Han M.V."/>
            <person name="Heger A."/>
            <person name="Hillier L."/>
            <person name="Hinrichs A.S."/>
            <person name="Holmes I."/>
            <person name="Hoskins R.A."/>
            <person name="Hubisz M.J."/>
            <person name="Hultmark D."/>
            <person name="Huntley M.A."/>
            <person name="Jaffe D.B."/>
            <person name="Jagadeeshan S."/>
            <person name="Jeck W.R."/>
            <person name="Johnson J."/>
            <person name="Jones C.D."/>
            <person name="Jordan W.C."/>
            <person name="Karpen G.H."/>
            <person name="Kataoka E."/>
            <person name="Keightley P.D."/>
            <person name="Kheradpour P."/>
            <person name="Kirkness E.F."/>
            <person name="Koerich L.B."/>
            <person name="Kristiansen K."/>
            <person name="Kudrna D."/>
            <person name="Kulathinal R.J."/>
            <person name="Kumar S."/>
            <person name="Kwok R."/>
            <person name="Lander E."/>
            <person name="Langley C.H."/>
            <person name="Lapoint R."/>
            <person name="Lazzaro B.P."/>
            <person name="Lee S.J."/>
            <person name="Levesque L."/>
            <person name="Li R."/>
            <person name="Lin C.F."/>
            <person name="Lin M.F."/>
            <person name="Lindblad-Toh K."/>
            <person name="Llopart A."/>
            <person name="Long M."/>
            <person name="Low L."/>
            <person name="Lozovsky E."/>
            <person name="Lu J."/>
            <person name="Luo M."/>
            <person name="Machado C.A."/>
            <person name="Makalowski W."/>
            <person name="Marzo M."/>
            <person name="Matsuda M."/>
            <person name="Matzkin L."/>
            <person name="McAllister B."/>
            <person name="McBride C.S."/>
            <person name="McKernan B."/>
            <person name="McKernan K."/>
            <person name="Mendez-Lago M."/>
            <person name="Minx P."/>
            <person name="Mollenhauer M.U."/>
            <person name="Montooth K."/>
            <person name="Mount S.M."/>
            <person name="Mu X."/>
            <person name="Myers E."/>
            <person name="Negre B."/>
            <person name="Newfeld S."/>
            <person name="Nielsen R."/>
            <person name="Noor M.A."/>
            <person name="O'Grady P."/>
            <person name="Pachter L."/>
            <person name="Papaceit M."/>
            <person name="Parisi M.J."/>
            <person name="Parisi M."/>
            <person name="Parts L."/>
            <person name="Pedersen J.S."/>
            <person name="Pesole G."/>
            <person name="Phillippy A.M."/>
            <person name="Ponting C.P."/>
            <person name="Pop M."/>
            <person name="Porcelli D."/>
            <person name="Powell J.R."/>
            <person name="Prohaska S."/>
            <person name="Pruitt K."/>
            <person name="Puig M."/>
            <person name="Quesneville H."/>
            <person name="Ram K.R."/>
            <person name="Rand D."/>
            <person name="Rasmussen M.D."/>
            <person name="Reed L.K."/>
            <person name="Reenan R."/>
            <person name="Reily A."/>
            <person name="Remington K.A."/>
            <person name="Rieger T.T."/>
            <person name="Ritchie M.G."/>
            <person name="Robin C."/>
            <person name="Rogers Y.H."/>
            <person name="Rohde C."/>
            <person name="Rozas J."/>
            <person name="Rubenfield M.J."/>
            <person name="Ruiz A."/>
            <person name="Russo S."/>
            <person name="Salzberg S.L."/>
            <person name="Sanchez-Gracia A."/>
            <person name="Saranga D.J."/>
            <person name="Sato H."/>
            <person name="Schaeffer S.W."/>
            <person name="Schatz M.C."/>
            <person name="Schlenke T."/>
            <person name="Schwartz R."/>
            <person name="Segarra C."/>
            <person name="Singh R.S."/>
            <person name="Sirot L."/>
            <person name="Sirota M."/>
            <person name="Sisneros N.B."/>
            <person name="Smith C.D."/>
            <person name="Smith T.F."/>
            <person name="Spieth J."/>
            <person name="Stage D.E."/>
            <person name="Stark A."/>
            <person name="Stephan W."/>
            <person name="Strausberg R.L."/>
            <person name="Strempel S."/>
            <person name="Sturgill D."/>
            <person name="Sutton G."/>
            <person name="Sutton G.G."/>
            <person name="Tao W."/>
            <person name="Teichmann S."/>
            <person name="Tobari Y.N."/>
            <person name="Tomimura Y."/>
            <person name="Tsolas J.M."/>
            <person name="Valente V.L."/>
            <person name="Venter E."/>
            <person name="Venter J.C."/>
            <person name="Vicario S."/>
            <person name="Vieira F.G."/>
            <person name="Vilella A.J."/>
            <person name="Villasante A."/>
            <person name="Walenz B."/>
            <person name="Wang J."/>
            <person name="Wasserman M."/>
            <person name="Watts T."/>
            <person name="Wilson D."/>
            <person name="Wilson R.K."/>
            <person name="Wing R.A."/>
            <person name="Wolfner M.F."/>
            <person name="Wong A."/>
            <person name="Wong G.K."/>
            <person name="Wu C.I."/>
            <person name="Wu G."/>
            <person name="Yamamoto D."/>
            <person name="Yang H.P."/>
            <person name="Yang S.P."/>
            <person name="Yorke J.A."/>
            <person name="Yoshida K."/>
            <person name="Zdobnov E."/>
            <person name="Zhang P."/>
            <person name="Zhang Y."/>
            <person name="Zimin A.V."/>
            <person name="Baldwin J."/>
            <person name="Abdouelleil A."/>
            <person name="Abdulkadir J."/>
            <person name="Abebe A."/>
            <person name="Abera B."/>
            <person name="Abreu J."/>
            <person name="Acer S.C."/>
            <person name="Aftuck L."/>
            <person name="Alexander A."/>
            <person name="An P."/>
            <person name="Anderson E."/>
            <person name="Anderson S."/>
            <person name="Arachi H."/>
            <person name="Azer M."/>
            <person name="Bachantsang P."/>
            <person name="Barry A."/>
            <person name="Bayul T."/>
            <person name="Berlin A."/>
            <person name="Bessette D."/>
            <person name="Bloom T."/>
            <person name="Blye J."/>
            <person name="Boguslavskiy L."/>
            <person name="Bonnet C."/>
            <person name="Boukhgalter B."/>
            <person name="Bourzgui I."/>
            <person name="Brown A."/>
            <person name="Cahill P."/>
            <person name="Channer S."/>
            <person name="Cheshatsang Y."/>
            <person name="Chuda L."/>
            <person name="Citroen M."/>
            <person name="Collymore A."/>
            <person name="Cooke P."/>
            <person name="Costello M."/>
            <person name="D'Aco K."/>
            <person name="Daza R."/>
            <person name="De Haan G."/>
            <person name="DeGray S."/>
            <person name="DeMaso C."/>
            <person name="Dhargay N."/>
            <person name="Dooley K."/>
            <person name="Dooley E."/>
            <person name="Doricent M."/>
            <person name="Dorje P."/>
            <person name="Dorjee K."/>
            <person name="Dupes A."/>
            <person name="Elong R."/>
            <person name="Falk J."/>
            <person name="Farina A."/>
            <person name="Faro S."/>
            <person name="Ferguson D."/>
            <person name="Fisher S."/>
            <person name="Foley C.D."/>
            <person name="Franke A."/>
            <person name="Friedrich D."/>
            <person name="Gadbois L."/>
            <person name="Gearin G."/>
            <person name="Gearin C.R."/>
            <person name="Giannoukos G."/>
            <person name="Goode T."/>
            <person name="Graham J."/>
            <person name="Grandbois E."/>
            <person name="Grewal S."/>
            <person name="Gyaltsen K."/>
            <person name="Hafez N."/>
            <person name="Hagos B."/>
            <person name="Hall J."/>
            <person name="Henson C."/>
            <person name="Hollinger A."/>
            <person name="Honan T."/>
            <person name="Huard M.D."/>
            <person name="Hughes L."/>
            <person name="Hurhula B."/>
            <person name="Husby M.E."/>
            <person name="Kamat A."/>
            <person name="Kanga B."/>
            <person name="Kashin S."/>
            <person name="Khazanovich D."/>
            <person name="Kisner P."/>
            <person name="Lance K."/>
            <person name="Lara M."/>
            <person name="Lee W."/>
            <person name="Lennon N."/>
            <person name="Letendre F."/>
            <person name="LeVine R."/>
            <person name="Lipovsky A."/>
            <person name="Liu X."/>
            <person name="Liu J."/>
            <person name="Liu S."/>
            <person name="Lokyitsang T."/>
            <person name="Lokyitsang Y."/>
            <person name="Lubonja R."/>
            <person name="Lui A."/>
            <person name="MacDonald P."/>
            <person name="Magnisalis V."/>
            <person name="Maru K."/>
            <person name="Matthews C."/>
            <person name="McCusker W."/>
            <person name="McDonough S."/>
            <person name="Mehta T."/>
            <person name="Meldrim J."/>
            <person name="Meneus L."/>
            <person name="Mihai O."/>
            <person name="Mihalev A."/>
            <person name="Mihova T."/>
            <person name="Mittelman R."/>
            <person name="Mlenga V."/>
            <person name="Montmayeur A."/>
            <person name="Mulrain L."/>
            <person name="Navidi A."/>
            <person name="Naylor J."/>
            <person name="Negash T."/>
            <person name="Nguyen T."/>
            <person name="Nguyen N."/>
            <person name="Nicol R."/>
            <person name="Norbu C."/>
            <person name="Norbu N."/>
            <person name="Novod N."/>
            <person name="O'Neill B."/>
            <person name="Osman S."/>
            <person name="Markiewicz E."/>
            <person name="Oyono O.L."/>
            <person name="Patti C."/>
            <person name="Phunkhang P."/>
            <person name="Pierre F."/>
            <person name="Priest M."/>
            <person name="Raghuraman S."/>
            <person name="Rege F."/>
            <person name="Reyes R."/>
            <person name="Rise C."/>
            <person name="Rogov P."/>
            <person name="Ross K."/>
            <person name="Ryan E."/>
            <person name="Settipalli S."/>
            <person name="Shea T."/>
            <person name="Sherpa N."/>
            <person name="Shi L."/>
            <person name="Shih D."/>
            <person name="Sparrow T."/>
            <person name="Spaulding J."/>
            <person name="Stalker J."/>
            <person name="Stange-Thomann N."/>
            <person name="Stavropoulos S."/>
            <person name="Stone C."/>
            <person name="Strader C."/>
            <person name="Tesfaye S."/>
            <person name="Thomson T."/>
            <person name="Thoulutsang Y."/>
            <person name="Thoulutsang D."/>
            <person name="Topham K."/>
            <person name="Topping I."/>
            <person name="Tsamla T."/>
            <person name="Vassiliev H."/>
            <person name="Vo A."/>
            <person name="Wangchuk T."/>
            <person name="Wangdi T."/>
            <person name="Weiand M."/>
            <person name="Wilkinson J."/>
            <person name="Wilson A."/>
            <person name="Yadav S."/>
            <person name="Young G."/>
            <person name="Yu Q."/>
            <person name="Zembek L."/>
            <person name="Zhong D."/>
            <person name="Zimmer A."/>
            <person name="Zwirko Z."/>
            <person name="Jaffe D.B."/>
            <person name="Alvarez P."/>
            <person name="Brockman W."/>
            <person name="Butler J."/>
            <person name="Chin C."/>
            <person name="Gnerre S."/>
            <person name="Grabherr M."/>
            <person name="Kleber M."/>
            <person name="Mauceli E."/>
            <person name="MacCallum I."/>
        </authorList>
    </citation>
    <scope>NUCLEOTIDE SEQUENCE [LARGE SCALE GENOMIC DNA]</scope>
    <source>
        <strain evidence="3">Tai18E2 / Tucson 14021-0261.01</strain>
    </source>
</reference>
<sequence>MKLIAIAIIACILLIGFTDLAMGCECECQPCGPGGKPCDKCPERDQLCQRLIQNIRSLQSDVRKCVCGEPQWMI</sequence>
<dbReference type="HOGENOM" id="CLU_2690406_0_0_1"/>
<evidence type="ECO:0000256" key="1">
    <source>
        <dbReference type="SAM" id="SignalP"/>
    </source>
</evidence>
<accession>B4PF50</accession>
<name>B4PF50_DROYA</name>
<dbReference type="PhylomeDB" id="B4PF50"/>
<evidence type="ECO:0008006" key="4">
    <source>
        <dbReference type="Google" id="ProtNLM"/>
    </source>
</evidence>
<proteinExistence type="predicted"/>
<dbReference type="EMBL" id="CM000159">
    <property type="protein sequence ID" value="EDW94132.1"/>
    <property type="molecule type" value="Genomic_DNA"/>
</dbReference>
<feature type="chain" id="PRO_5002818086" description="Salivary glue protein Sgs-7-like" evidence="1">
    <location>
        <begin position="24"/>
        <end position="74"/>
    </location>
</feature>
<feature type="signal peptide" evidence="1">
    <location>
        <begin position="1"/>
        <end position="23"/>
    </location>
</feature>
<keyword evidence="3" id="KW-1185">Reference proteome</keyword>
<organism evidence="2 3">
    <name type="scientific">Drosophila yakuba</name>
    <name type="common">Fruit fly</name>
    <dbReference type="NCBI Taxonomy" id="7245"/>
    <lineage>
        <taxon>Eukaryota</taxon>
        <taxon>Metazoa</taxon>
        <taxon>Ecdysozoa</taxon>
        <taxon>Arthropoda</taxon>
        <taxon>Hexapoda</taxon>
        <taxon>Insecta</taxon>
        <taxon>Pterygota</taxon>
        <taxon>Neoptera</taxon>
        <taxon>Endopterygota</taxon>
        <taxon>Diptera</taxon>
        <taxon>Brachycera</taxon>
        <taxon>Muscomorpha</taxon>
        <taxon>Ephydroidea</taxon>
        <taxon>Drosophilidae</taxon>
        <taxon>Drosophila</taxon>
        <taxon>Sophophora</taxon>
    </lineage>
</organism>
<dbReference type="OrthoDB" id="7831733at2759"/>
<evidence type="ECO:0000313" key="2">
    <source>
        <dbReference type="EMBL" id="EDW94132.1"/>
    </source>
</evidence>
<protein>
    <recommendedName>
        <fullName evidence="4">Salivary glue protein Sgs-7-like</fullName>
    </recommendedName>
</protein>
<evidence type="ECO:0000313" key="3">
    <source>
        <dbReference type="Proteomes" id="UP000002282"/>
    </source>
</evidence>
<gene>
    <name evidence="2" type="primary">Dyak\GE20214</name>
    <name evidence="2" type="synonym">dyak_GLEANR_4060</name>
    <name evidence="2" type="synonym">GE20214</name>
    <name evidence="2" type="ORF">Dyak_GE20214</name>
</gene>
<dbReference type="Proteomes" id="UP000002282">
    <property type="component" value="Chromosome 3L"/>
</dbReference>
<dbReference type="AlphaFoldDB" id="B4PF50"/>